<evidence type="ECO:0000256" key="2">
    <source>
        <dbReference type="PROSITE-ProRule" id="PRU00176"/>
    </source>
</evidence>
<dbReference type="AlphaFoldDB" id="A0AAN9Z8P9"/>
<dbReference type="Pfam" id="PF00076">
    <property type="entry name" value="RRM_1"/>
    <property type="match status" value="1"/>
</dbReference>
<name>A0AAN9Z8P9_9ORTH</name>
<keyword evidence="1 2" id="KW-0694">RNA-binding</keyword>
<organism evidence="5 6">
    <name type="scientific">Gryllus longicercus</name>
    <dbReference type="NCBI Taxonomy" id="2509291"/>
    <lineage>
        <taxon>Eukaryota</taxon>
        <taxon>Metazoa</taxon>
        <taxon>Ecdysozoa</taxon>
        <taxon>Arthropoda</taxon>
        <taxon>Hexapoda</taxon>
        <taxon>Insecta</taxon>
        <taxon>Pterygota</taxon>
        <taxon>Neoptera</taxon>
        <taxon>Polyneoptera</taxon>
        <taxon>Orthoptera</taxon>
        <taxon>Ensifera</taxon>
        <taxon>Gryllidea</taxon>
        <taxon>Grylloidea</taxon>
        <taxon>Gryllidae</taxon>
        <taxon>Gryllinae</taxon>
        <taxon>Gryllus</taxon>
    </lineage>
</organism>
<keyword evidence="6" id="KW-1185">Reference proteome</keyword>
<feature type="compositionally biased region" description="Low complexity" evidence="3">
    <location>
        <begin position="142"/>
        <end position="151"/>
    </location>
</feature>
<sequence length="663" mass="77178">MSPKMVRVFVGNLPPDTVEDDLKKLLKKYGTVLTVEIKRRINDVFAFVDLENLKLDVHTCLQELSWKQWKGQQLKVQLARESFLQRLARERLENSVSAKTEKESLETQHNIHNIHKGPEPCKNNAVNIEKRNNQKIDENESSDSTDSSTDSSDSEIPAKGSLKMFRGTANLHKKEKSSPKNPKFNADKISNNKINEEKEILETFEMFNDVWKDEPSDTAVKKIANHYEENRFLKQKASLHGSFGMQGDDSSQMNEDINQNGIEVPVTISQIKQAEAEERRLKALADRKKEILNKKHAIQFALASVDSLSIANRPNKKIVFNDDNASEVETENYFSNKKPKLTLFSDDEMEQETHNSNDFRIRKHYEGEKGKSLLSLQARYGNDKRFVLDERFIESDDEQEGKRECKANDTQVEREKVLRILGNVLGKEVPNTCKTKTKQTAKLMLRYDPSKPDHIKFEIKKDSSIPKAKKKKTVENEEENEKKSKEEILPVVSKERYYEVSETLRETLENKDQKFSLSAIFGEENENEGEKDNDVNLEAKPIIGRKEWPLKHFQNDSSASEDENETNDQIVPEDHFSEQNIGVRQESLFFEKNDARFTEGLEFITFRNEEYINNFDEIRHRVKTLIKHKVHNHKKNSERWRKKFGKRNKNSFPGKRLKTNFRR</sequence>
<gene>
    <name evidence="5" type="ORF">R5R35_014739</name>
</gene>
<feature type="compositionally biased region" description="Basic and acidic residues" evidence="3">
    <location>
        <begin position="128"/>
        <end position="138"/>
    </location>
</feature>
<feature type="region of interest" description="Disordered" evidence="3">
    <location>
        <begin position="548"/>
        <end position="567"/>
    </location>
</feature>
<dbReference type="Gene3D" id="3.30.70.330">
    <property type="match status" value="1"/>
</dbReference>
<dbReference type="InterPro" id="IPR000504">
    <property type="entry name" value="RRM_dom"/>
</dbReference>
<dbReference type="SUPFAM" id="SSF54928">
    <property type="entry name" value="RNA-binding domain, RBD"/>
    <property type="match status" value="1"/>
</dbReference>
<evidence type="ECO:0000313" key="5">
    <source>
        <dbReference type="EMBL" id="KAK7866967.1"/>
    </source>
</evidence>
<dbReference type="InterPro" id="IPR012677">
    <property type="entry name" value="Nucleotide-bd_a/b_plait_sf"/>
</dbReference>
<protein>
    <recommendedName>
        <fullName evidence="4">RRM domain-containing protein</fullName>
    </recommendedName>
</protein>
<accession>A0AAN9Z8P9</accession>
<reference evidence="5 6" key="1">
    <citation type="submission" date="2024-03" db="EMBL/GenBank/DDBJ databases">
        <title>The genome assembly and annotation of the cricket Gryllus longicercus Weissman &amp; Gray.</title>
        <authorList>
            <person name="Szrajer S."/>
            <person name="Gray D."/>
            <person name="Ylla G."/>
        </authorList>
    </citation>
    <scope>NUCLEOTIDE SEQUENCE [LARGE SCALE GENOMIC DNA]</scope>
    <source>
        <strain evidence="5">DAG 2021-001</strain>
        <tissue evidence="5">Whole body minus gut</tissue>
    </source>
</reference>
<dbReference type="InterPro" id="IPR035979">
    <property type="entry name" value="RBD_domain_sf"/>
</dbReference>
<feature type="region of interest" description="Disordered" evidence="3">
    <location>
        <begin position="94"/>
        <end position="165"/>
    </location>
</feature>
<dbReference type="PANTHER" id="PTHR48029">
    <property type="entry name" value="NUCLEOLAR PROTEIN 8"/>
    <property type="match status" value="1"/>
</dbReference>
<dbReference type="SMART" id="SM00360">
    <property type="entry name" value="RRM"/>
    <property type="match status" value="1"/>
</dbReference>
<dbReference type="EMBL" id="JAZDUA010000132">
    <property type="protein sequence ID" value="KAK7866967.1"/>
    <property type="molecule type" value="Genomic_DNA"/>
</dbReference>
<feature type="domain" description="RRM" evidence="4">
    <location>
        <begin position="6"/>
        <end position="81"/>
    </location>
</feature>
<dbReference type="PROSITE" id="PS50102">
    <property type="entry name" value="RRM"/>
    <property type="match status" value="1"/>
</dbReference>
<dbReference type="PANTHER" id="PTHR48029:SF1">
    <property type="entry name" value="NUCLEOLAR PROTEIN 8"/>
    <property type="match status" value="1"/>
</dbReference>
<dbReference type="Proteomes" id="UP001378592">
    <property type="component" value="Unassembled WGS sequence"/>
</dbReference>
<evidence type="ECO:0000259" key="4">
    <source>
        <dbReference type="PROSITE" id="PS50102"/>
    </source>
</evidence>
<feature type="compositionally biased region" description="Basic and acidic residues" evidence="3">
    <location>
        <begin position="94"/>
        <end position="106"/>
    </location>
</feature>
<proteinExistence type="predicted"/>
<evidence type="ECO:0000256" key="3">
    <source>
        <dbReference type="SAM" id="MobiDB-lite"/>
    </source>
</evidence>
<evidence type="ECO:0000256" key="1">
    <source>
        <dbReference type="ARBA" id="ARBA00022884"/>
    </source>
</evidence>
<comment type="caution">
    <text evidence="5">The sequence shown here is derived from an EMBL/GenBank/DDBJ whole genome shotgun (WGS) entry which is preliminary data.</text>
</comment>
<evidence type="ECO:0000313" key="6">
    <source>
        <dbReference type="Proteomes" id="UP001378592"/>
    </source>
</evidence>
<dbReference type="GO" id="GO:0003723">
    <property type="term" value="F:RNA binding"/>
    <property type="evidence" value="ECO:0007669"/>
    <property type="project" value="UniProtKB-UniRule"/>
</dbReference>